<proteinExistence type="predicted"/>
<dbReference type="RefSeq" id="WP_109625993.1">
    <property type="nucleotide sequence ID" value="NZ_JANKBI010000023.1"/>
</dbReference>
<evidence type="ECO:0000256" key="2">
    <source>
        <dbReference type="SAM" id="Phobius"/>
    </source>
</evidence>
<dbReference type="CDD" id="cd00060">
    <property type="entry name" value="FHA"/>
    <property type="match status" value="1"/>
</dbReference>
<feature type="compositionally biased region" description="Basic and acidic residues" evidence="1">
    <location>
        <begin position="198"/>
        <end position="212"/>
    </location>
</feature>
<dbReference type="AlphaFoldDB" id="A0AB73T6Z1"/>
<protein>
    <submittedName>
        <fullName evidence="4">FHA domain-containing protein</fullName>
    </submittedName>
</protein>
<feature type="domain" description="FHA" evidence="3">
    <location>
        <begin position="460"/>
        <end position="510"/>
    </location>
</feature>
<feature type="region of interest" description="Disordered" evidence="1">
    <location>
        <begin position="190"/>
        <end position="214"/>
    </location>
</feature>
<dbReference type="InterPro" id="IPR050923">
    <property type="entry name" value="Cell_Proc_Reg/RNA_Proc"/>
</dbReference>
<dbReference type="Pfam" id="PF00498">
    <property type="entry name" value="FHA"/>
    <property type="match status" value="1"/>
</dbReference>
<name>A0AB73T6Z1_9FIRM</name>
<dbReference type="Pfam" id="PF19909">
    <property type="entry name" value="DUF6382"/>
    <property type="match status" value="1"/>
</dbReference>
<dbReference type="SUPFAM" id="SSF49879">
    <property type="entry name" value="SMAD/FHA domain"/>
    <property type="match status" value="1"/>
</dbReference>
<sequence>MNNINKTYRRDKNHNYLILSLSEEEEESQYQIEMIRENNIDGLLPCDVVSVDGRHEYRYEITSRQQMDRIFEKKDLTGYDIGQFLEGFKTVLSEMEKYLLDADALIIRPEYIYMDVEKKIPAFCCLPCYKGSFKEEFRDFAQYLLKKLDHRDVSAVSMGYNIYRVTLDENYDMAAVFNLKYQQESEYTEQKMAAGRGQYDKGEEGPPEKTPDEYPVSAELDFEQEYKDESGSINGENNKKRRRHGKIKARKHIRNRSSNPEKIQESDLNKGHGNGNFGRQEKEKGFRLYKVLIVLAGTGVTGGLLFAAAWFGELNLTQLGGLLFLILGLLIYFTSVWTGPQKKEKKKEYTENAGYELMMEYEGAEEAKAGSSRKGEQEYARPRNRPSADKSGGISESRENSGNVKDDIFEEYTEYQRTGSEEFFGETVLLNGKGSEEFSYCLIPQNTEDRHEIWLDQKSMTIGKLGQQVDILVDHPSVSRVHARLIREGENYSLIDMNSTNGTYLNGQRLSPDEICPLKDGDEIRFAVRSFLVERRSI</sequence>
<dbReference type="InterPro" id="IPR000253">
    <property type="entry name" value="FHA_dom"/>
</dbReference>
<feature type="compositionally biased region" description="Basic residues" evidence="1">
    <location>
        <begin position="239"/>
        <end position="255"/>
    </location>
</feature>
<gene>
    <name evidence="4" type="ORF">C7383_104310</name>
</gene>
<dbReference type="InterPro" id="IPR045962">
    <property type="entry name" value="DUF6382"/>
</dbReference>
<feature type="transmembrane region" description="Helical" evidence="2">
    <location>
        <begin position="288"/>
        <end position="311"/>
    </location>
</feature>
<organism evidence="4 5">
    <name type="scientific">Murimonas intestini</name>
    <dbReference type="NCBI Taxonomy" id="1337051"/>
    <lineage>
        <taxon>Bacteria</taxon>
        <taxon>Bacillati</taxon>
        <taxon>Bacillota</taxon>
        <taxon>Clostridia</taxon>
        <taxon>Lachnospirales</taxon>
        <taxon>Lachnospiraceae</taxon>
        <taxon>Murimonas</taxon>
    </lineage>
</organism>
<dbReference type="PANTHER" id="PTHR23308">
    <property type="entry name" value="NUCLEAR INHIBITOR OF PROTEIN PHOSPHATASE-1"/>
    <property type="match status" value="1"/>
</dbReference>
<feature type="region of interest" description="Disordered" evidence="1">
    <location>
        <begin position="227"/>
        <end position="279"/>
    </location>
</feature>
<evidence type="ECO:0000256" key="1">
    <source>
        <dbReference type="SAM" id="MobiDB-lite"/>
    </source>
</evidence>
<evidence type="ECO:0000259" key="3">
    <source>
        <dbReference type="PROSITE" id="PS50006"/>
    </source>
</evidence>
<comment type="caution">
    <text evidence="4">The sequence shown here is derived from an EMBL/GenBank/DDBJ whole genome shotgun (WGS) entry which is preliminary data.</text>
</comment>
<keyword evidence="2" id="KW-0472">Membrane</keyword>
<evidence type="ECO:0000313" key="4">
    <source>
        <dbReference type="EMBL" id="PWJ76861.1"/>
    </source>
</evidence>
<dbReference type="InterPro" id="IPR008984">
    <property type="entry name" value="SMAD_FHA_dom_sf"/>
</dbReference>
<keyword evidence="2" id="KW-0812">Transmembrane</keyword>
<keyword evidence="5" id="KW-1185">Reference proteome</keyword>
<accession>A0AB73T6Z1</accession>
<feature type="compositionally biased region" description="Basic and acidic residues" evidence="1">
    <location>
        <begin position="366"/>
        <end position="381"/>
    </location>
</feature>
<keyword evidence="2" id="KW-1133">Transmembrane helix</keyword>
<dbReference type="Gene3D" id="2.60.200.20">
    <property type="match status" value="1"/>
</dbReference>
<dbReference type="Proteomes" id="UP000245412">
    <property type="component" value="Unassembled WGS sequence"/>
</dbReference>
<feature type="transmembrane region" description="Helical" evidence="2">
    <location>
        <begin position="317"/>
        <end position="337"/>
    </location>
</feature>
<dbReference type="EMBL" id="QGGY01000004">
    <property type="protein sequence ID" value="PWJ76861.1"/>
    <property type="molecule type" value="Genomic_DNA"/>
</dbReference>
<feature type="region of interest" description="Disordered" evidence="1">
    <location>
        <begin position="366"/>
        <end position="407"/>
    </location>
</feature>
<dbReference type="PROSITE" id="PS50006">
    <property type="entry name" value="FHA_DOMAIN"/>
    <property type="match status" value="1"/>
</dbReference>
<dbReference type="SMART" id="SM00240">
    <property type="entry name" value="FHA"/>
    <property type="match status" value="1"/>
</dbReference>
<evidence type="ECO:0000313" key="5">
    <source>
        <dbReference type="Proteomes" id="UP000245412"/>
    </source>
</evidence>
<feature type="compositionally biased region" description="Basic and acidic residues" evidence="1">
    <location>
        <begin position="396"/>
        <end position="407"/>
    </location>
</feature>
<reference evidence="4 5" key="1">
    <citation type="submission" date="2018-05" db="EMBL/GenBank/DDBJ databases">
        <authorList>
            <person name="Goeker M."/>
            <person name="Huntemann M."/>
            <person name="Clum A."/>
            <person name="Pillay M."/>
            <person name="Palaniappan K."/>
            <person name="Varghese N."/>
            <person name="Mikhailova N."/>
            <person name="Stamatis D."/>
            <person name="Reddy T."/>
            <person name="Daum C."/>
            <person name="Shapiro N."/>
            <person name="Ivanova N."/>
            <person name="Kyrpides N."/>
            <person name="Woyke T."/>
        </authorList>
    </citation>
    <scope>NUCLEOTIDE SEQUENCE [LARGE SCALE GENOMIC DNA]</scope>
    <source>
        <strain evidence="4 5">DSM 26524</strain>
    </source>
</reference>